<dbReference type="EMBL" id="JBHSAY010000003">
    <property type="protein sequence ID" value="MFC4129303.1"/>
    <property type="molecule type" value="Genomic_DNA"/>
</dbReference>
<name>A0ABV8LGG6_9ACTN</name>
<dbReference type="Pfam" id="PF00905">
    <property type="entry name" value="Transpeptidase"/>
    <property type="match status" value="1"/>
</dbReference>
<evidence type="ECO:0000256" key="6">
    <source>
        <dbReference type="ARBA" id="ARBA00023268"/>
    </source>
</evidence>
<keyword evidence="3 13" id="KW-0328">Glycosyltransferase</keyword>
<dbReference type="EC" id="2.4.-.-" evidence="13"/>
<dbReference type="PANTHER" id="PTHR32282">
    <property type="entry name" value="BINDING PROTEIN TRANSPEPTIDASE, PUTATIVE-RELATED"/>
    <property type="match status" value="1"/>
</dbReference>
<feature type="domain" description="Glycosyl transferase family 51" evidence="12">
    <location>
        <begin position="154"/>
        <end position="332"/>
    </location>
</feature>
<keyword evidence="2" id="KW-0645">Protease</keyword>
<keyword evidence="6" id="KW-0511">Multifunctional enzyme</keyword>
<evidence type="ECO:0000313" key="13">
    <source>
        <dbReference type="EMBL" id="MFC4129303.1"/>
    </source>
</evidence>
<keyword evidence="1" id="KW-0121">Carboxypeptidase</keyword>
<evidence type="ECO:0000256" key="7">
    <source>
        <dbReference type="ARBA" id="ARBA00034000"/>
    </source>
</evidence>
<dbReference type="Proteomes" id="UP001595816">
    <property type="component" value="Unassembled WGS sequence"/>
</dbReference>
<comment type="caution">
    <text evidence="13">The sequence shown here is derived from an EMBL/GenBank/DDBJ whole genome shotgun (WGS) entry which is preliminary data.</text>
</comment>
<comment type="catalytic activity">
    <reaction evidence="8">
        <text>[GlcNAc-(1-&gt;4)-Mur2Ac(oyl-L-Ala-gamma-D-Glu-L-Lys-D-Ala-D-Ala)](n)-di-trans,octa-cis-undecaprenyl diphosphate + beta-D-GlcNAc-(1-&gt;4)-Mur2Ac(oyl-L-Ala-gamma-D-Glu-L-Lys-D-Ala-D-Ala)-di-trans,octa-cis-undecaprenyl diphosphate = [GlcNAc-(1-&gt;4)-Mur2Ac(oyl-L-Ala-gamma-D-Glu-L-Lys-D-Ala-D-Ala)](n+1)-di-trans,octa-cis-undecaprenyl diphosphate + di-trans,octa-cis-undecaprenyl diphosphate + H(+)</text>
        <dbReference type="Rhea" id="RHEA:23708"/>
        <dbReference type="Rhea" id="RHEA-COMP:9602"/>
        <dbReference type="Rhea" id="RHEA-COMP:9603"/>
        <dbReference type="ChEBI" id="CHEBI:15378"/>
        <dbReference type="ChEBI" id="CHEBI:58405"/>
        <dbReference type="ChEBI" id="CHEBI:60033"/>
        <dbReference type="ChEBI" id="CHEBI:78435"/>
        <dbReference type="EC" id="2.4.99.28"/>
    </reaction>
</comment>
<keyword evidence="5" id="KW-0378">Hydrolase</keyword>
<evidence type="ECO:0000256" key="5">
    <source>
        <dbReference type="ARBA" id="ARBA00022801"/>
    </source>
</evidence>
<keyword evidence="10" id="KW-0472">Membrane</keyword>
<dbReference type="GO" id="GO:0016757">
    <property type="term" value="F:glycosyltransferase activity"/>
    <property type="evidence" value="ECO:0007669"/>
    <property type="project" value="UniProtKB-KW"/>
</dbReference>
<evidence type="ECO:0000256" key="1">
    <source>
        <dbReference type="ARBA" id="ARBA00022645"/>
    </source>
</evidence>
<protein>
    <submittedName>
        <fullName evidence="13">Transglycosylase domain-containing protein</fullName>
        <ecNumber evidence="13">2.4.-.-</ecNumber>
    </submittedName>
</protein>
<dbReference type="InterPro" id="IPR023346">
    <property type="entry name" value="Lysozyme-like_dom_sf"/>
</dbReference>
<gene>
    <name evidence="13" type="ORF">ACFOZ4_01590</name>
</gene>
<evidence type="ECO:0000313" key="14">
    <source>
        <dbReference type="Proteomes" id="UP001595816"/>
    </source>
</evidence>
<dbReference type="SUPFAM" id="SSF56601">
    <property type="entry name" value="beta-lactamase/transpeptidase-like"/>
    <property type="match status" value="1"/>
</dbReference>
<evidence type="ECO:0000259" key="11">
    <source>
        <dbReference type="Pfam" id="PF00905"/>
    </source>
</evidence>
<keyword evidence="10" id="KW-0812">Transmembrane</keyword>
<dbReference type="InterPro" id="IPR050396">
    <property type="entry name" value="Glycosyltr_51/Transpeptidase"/>
</dbReference>
<dbReference type="InterPro" id="IPR001460">
    <property type="entry name" value="PCN-bd_Tpept"/>
</dbReference>
<feature type="domain" description="Penicillin-binding protein transpeptidase" evidence="11">
    <location>
        <begin position="438"/>
        <end position="729"/>
    </location>
</feature>
<keyword evidence="14" id="KW-1185">Reference proteome</keyword>
<evidence type="ECO:0000256" key="10">
    <source>
        <dbReference type="SAM" id="Phobius"/>
    </source>
</evidence>
<organism evidence="13 14">
    <name type="scientific">Hamadaea flava</name>
    <dbReference type="NCBI Taxonomy" id="1742688"/>
    <lineage>
        <taxon>Bacteria</taxon>
        <taxon>Bacillati</taxon>
        <taxon>Actinomycetota</taxon>
        <taxon>Actinomycetes</taxon>
        <taxon>Micromonosporales</taxon>
        <taxon>Micromonosporaceae</taxon>
        <taxon>Hamadaea</taxon>
    </lineage>
</organism>
<dbReference type="Gene3D" id="3.40.710.10">
    <property type="entry name" value="DD-peptidase/beta-lactamase superfamily"/>
    <property type="match status" value="1"/>
</dbReference>
<evidence type="ECO:0000256" key="2">
    <source>
        <dbReference type="ARBA" id="ARBA00022670"/>
    </source>
</evidence>
<feature type="region of interest" description="Disordered" evidence="9">
    <location>
        <begin position="1"/>
        <end position="87"/>
    </location>
</feature>
<reference evidence="14" key="1">
    <citation type="journal article" date="2019" name="Int. J. Syst. Evol. Microbiol.">
        <title>The Global Catalogue of Microorganisms (GCM) 10K type strain sequencing project: providing services to taxonomists for standard genome sequencing and annotation.</title>
        <authorList>
            <consortium name="The Broad Institute Genomics Platform"/>
            <consortium name="The Broad Institute Genome Sequencing Center for Infectious Disease"/>
            <person name="Wu L."/>
            <person name="Ma J."/>
        </authorList>
    </citation>
    <scope>NUCLEOTIDE SEQUENCE [LARGE SCALE GENOMIC DNA]</scope>
    <source>
        <strain evidence="14">CGMCC 4.7289</strain>
    </source>
</reference>
<dbReference type="InterPro" id="IPR012338">
    <property type="entry name" value="Beta-lactam/transpept-like"/>
</dbReference>
<evidence type="ECO:0000256" key="8">
    <source>
        <dbReference type="ARBA" id="ARBA00049902"/>
    </source>
</evidence>
<proteinExistence type="predicted"/>
<evidence type="ECO:0000259" key="12">
    <source>
        <dbReference type="Pfam" id="PF00912"/>
    </source>
</evidence>
<dbReference type="PANTHER" id="PTHR32282:SF34">
    <property type="entry name" value="PENICILLIN-BINDING PROTEIN 1A"/>
    <property type="match status" value="1"/>
</dbReference>
<feature type="transmembrane region" description="Helical" evidence="10">
    <location>
        <begin position="104"/>
        <end position="127"/>
    </location>
</feature>
<keyword evidence="4 13" id="KW-0808">Transferase</keyword>
<accession>A0ABV8LGG6</accession>
<dbReference type="Pfam" id="PF00912">
    <property type="entry name" value="Transgly"/>
    <property type="match status" value="1"/>
</dbReference>
<keyword evidence="10" id="KW-1133">Transmembrane helix</keyword>
<dbReference type="RefSeq" id="WP_253759136.1">
    <property type="nucleotide sequence ID" value="NZ_JAMZDZ010000001.1"/>
</dbReference>
<sequence length="797" mass="86425">MSSYGDYPSGEGPATVSDEAHHPQGGPGQGRHRQGRVDDDEYVRGMRDRYTASTPPPPSGRARVPLREGAPAEPRPERPVAPARRPLPGLDFLRRLGKSRKRKALTIAFAAFIMLFGSTTIVVTYFVDNVAMLDPKNLPNAQVTKIFADDGKTQLAQLGTENREAIPMGILPDQVKHALIAGEDKDFYNHHGVSISGIVRAAWNNVTGGDTQGASTITQQYVKIATQDVEMSIFRKAREAVLARKLEDEYDKETILGFYLNNVYFGRGAIGVQVAARTYFNKNAKDLTVAEAAVLGAVVRQPEETATFAGYDPQLNPSAAQDRWAYVLNNMKDADWLSDTDRAAQQYPKTVLPIRKDAGNAQWGLKGVGQTGLVTGNVVNYISEELKAAPYNITDLKTGGYRITTTIDSKAQAAAESAARRGAPGSLMTGQKANVMAAIVAIEPKTGRVLAYYGGDDATGHDYAGKNFENGQLTGGHPAGSSFKMYTLAAALKDGYSLDSHFDPAAFKDGDFEIENAGRDVDESCGNYCTLEWATVHSYNVPFYKVTKLMGVDKVVAMAKSAGITTMWNTGDGKAYDLTSKTFKQTDNAPFYYHAGFGQYPITVIDHASGVATFANRGLYNKPHFVLKVERPIAGTDKFTPVNGEKLSPKQTIDQGIADDVNYVLQKIPGAGGHTLSGSRPVTGKTGTWQCQQTKHNCHAWFVGSTKQIAAAVWVGNVGKEQAVYEKTGKDVSGAGLPGNIWEKFMNAASKGMSEQRFADKAGVGDPTKQEPGLREPRKCKWIFFCPSTEPTRRGRG</sequence>
<dbReference type="InterPro" id="IPR001264">
    <property type="entry name" value="Glyco_trans_51"/>
</dbReference>
<dbReference type="Gene3D" id="1.10.3810.10">
    <property type="entry name" value="Biosynthetic peptidoglycan transglycosylase-like"/>
    <property type="match status" value="1"/>
</dbReference>
<comment type="catalytic activity">
    <reaction evidence="7">
        <text>Preferential cleavage: (Ac)2-L-Lys-D-Ala-|-D-Ala. Also transpeptidation of peptidyl-alanyl moieties that are N-acyl substituents of D-alanine.</text>
        <dbReference type="EC" id="3.4.16.4"/>
    </reaction>
</comment>
<evidence type="ECO:0000256" key="4">
    <source>
        <dbReference type="ARBA" id="ARBA00022679"/>
    </source>
</evidence>
<evidence type="ECO:0000256" key="9">
    <source>
        <dbReference type="SAM" id="MobiDB-lite"/>
    </source>
</evidence>
<dbReference type="InterPro" id="IPR036950">
    <property type="entry name" value="PBP_transglycosylase"/>
</dbReference>
<evidence type="ECO:0000256" key="3">
    <source>
        <dbReference type="ARBA" id="ARBA00022676"/>
    </source>
</evidence>
<dbReference type="SUPFAM" id="SSF53955">
    <property type="entry name" value="Lysozyme-like"/>
    <property type="match status" value="1"/>
</dbReference>